<dbReference type="SUPFAM" id="SSF56112">
    <property type="entry name" value="Protein kinase-like (PK-like)"/>
    <property type="match status" value="1"/>
</dbReference>
<dbReference type="Gene3D" id="3.90.1200.10">
    <property type="match status" value="1"/>
</dbReference>
<keyword evidence="3" id="KW-1185">Reference proteome</keyword>
<dbReference type="RefSeq" id="WP_380652445.1">
    <property type="nucleotide sequence ID" value="NZ_JBHRVQ010000001.1"/>
</dbReference>
<dbReference type="EMBL" id="JBHRVQ010000001">
    <property type="protein sequence ID" value="MFC3387863.1"/>
    <property type="molecule type" value="Genomic_DNA"/>
</dbReference>
<proteinExistence type="predicted"/>
<dbReference type="InterPro" id="IPR002575">
    <property type="entry name" value="Aminoglycoside_PTrfase"/>
</dbReference>
<dbReference type="Gene3D" id="3.30.200.20">
    <property type="entry name" value="Phosphorylase Kinase, domain 1"/>
    <property type="match status" value="1"/>
</dbReference>
<sequence>MNIPVEILYGIKVDSTQPMEGGQTSNTIKITNARRQYVLKSHATIDLAHNEFLCLDALSLINMTPKPIKTLDGSLCFRWEDSYYILMEYVLAERLGHCIIDYFALGKNVRRMHRKLCSIELTNVNDRFNECHMIENLENKKIQEVITGIKMPEVEDNTESIIHGDLGFWNILLNDEDFYFIDFGETMLSDCFFDLAAIVESLDLNEANIHQLLRGYGPSDPSAYSRLMKMRYRWKYRGALYLAVNDLVGEERMIEILKEISLFSKEVELSKNNPYRAWSDVDD</sequence>
<dbReference type="InterPro" id="IPR011009">
    <property type="entry name" value="Kinase-like_dom_sf"/>
</dbReference>
<reference evidence="3" key="1">
    <citation type="journal article" date="2019" name="Int. J. Syst. Evol. Microbiol.">
        <title>The Global Catalogue of Microorganisms (GCM) 10K type strain sequencing project: providing services to taxonomists for standard genome sequencing and annotation.</title>
        <authorList>
            <consortium name="The Broad Institute Genomics Platform"/>
            <consortium name="The Broad Institute Genome Sequencing Center for Infectious Disease"/>
            <person name="Wu L."/>
            <person name="Ma J."/>
        </authorList>
    </citation>
    <scope>NUCLEOTIDE SEQUENCE [LARGE SCALE GENOMIC DNA]</scope>
    <source>
        <strain evidence="3">CCM 7756</strain>
    </source>
</reference>
<dbReference type="Proteomes" id="UP001595637">
    <property type="component" value="Unassembled WGS sequence"/>
</dbReference>
<organism evidence="2 3">
    <name type="scientific">Salinicoccus sesuvii</name>
    <dbReference type="NCBI Taxonomy" id="868281"/>
    <lineage>
        <taxon>Bacteria</taxon>
        <taxon>Bacillati</taxon>
        <taxon>Bacillota</taxon>
        <taxon>Bacilli</taxon>
        <taxon>Bacillales</taxon>
        <taxon>Staphylococcaceae</taxon>
        <taxon>Salinicoccus</taxon>
    </lineage>
</organism>
<evidence type="ECO:0000313" key="3">
    <source>
        <dbReference type="Proteomes" id="UP001595637"/>
    </source>
</evidence>
<name>A0ABV7N4U7_9STAP</name>
<dbReference type="Pfam" id="PF01636">
    <property type="entry name" value="APH"/>
    <property type="match status" value="1"/>
</dbReference>
<evidence type="ECO:0000313" key="2">
    <source>
        <dbReference type="EMBL" id="MFC3387863.1"/>
    </source>
</evidence>
<feature type="domain" description="Aminoglycoside phosphotransferase" evidence="1">
    <location>
        <begin position="17"/>
        <end position="222"/>
    </location>
</feature>
<gene>
    <name evidence="2" type="ORF">ACFOEO_04520</name>
</gene>
<comment type="caution">
    <text evidence="2">The sequence shown here is derived from an EMBL/GenBank/DDBJ whole genome shotgun (WGS) entry which is preliminary data.</text>
</comment>
<protein>
    <submittedName>
        <fullName evidence="2">Phosphotransferase</fullName>
    </submittedName>
</protein>
<accession>A0ABV7N4U7</accession>
<evidence type="ECO:0000259" key="1">
    <source>
        <dbReference type="Pfam" id="PF01636"/>
    </source>
</evidence>